<proteinExistence type="predicted"/>
<evidence type="ECO:0000313" key="1">
    <source>
        <dbReference type="EMBL" id="EIJ79017.1"/>
    </source>
</evidence>
<name>I3DXP6_BACMT</name>
<dbReference type="Pfam" id="PF09580">
    <property type="entry name" value="Spore_YhcN_YlaJ"/>
    <property type="match status" value="1"/>
</dbReference>
<dbReference type="EMBL" id="AFEU01000003">
    <property type="protein sequence ID" value="EIJ79017.1"/>
    <property type="molecule type" value="Genomic_DNA"/>
</dbReference>
<reference evidence="1 2" key="1">
    <citation type="journal article" date="2012" name="Appl. Environ. Microbiol.">
        <title>Genome Sequence of Thermotolerant Bacillus methanolicus: Features and Regulation Related to Methylotrophy and Production of L-Lysine and L-Glutamate from Methanol.</title>
        <authorList>
            <person name="Heggeset T.M."/>
            <person name="Krog A."/>
            <person name="Balzer S."/>
            <person name="Wentzel A."/>
            <person name="Ellingsen T.E."/>
            <person name="Brautaset T."/>
        </authorList>
    </citation>
    <scope>NUCLEOTIDE SEQUENCE [LARGE SCALE GENOMIC DNA]</scope>
    <source>
        <strain evidence="1 2">PB1</strain>
    </source>
</reference>
<dbReference type="PROSITE" id="PS51257">
    <property type="entry name" value="PROKAR_LIPOPROTEIN"/>
    <property type="match status" value="1"/>
</dbReference>
<evidence type="ECO:0000313" key="2">
    <source>
        <dbReference type="Proteomes" id="UP000010523"/>
    </source>
</evidence>
<dbReference type="PATRIC" id="fig|997296.3.peg.3309"/>
<protein>
    <submittedName>
        <fullName evidence="1">Spore cortex protein CoxA</fullName>
    </submittedName>
</protein>
<dbReference type="AlphaFoldDB" id="I3DXP6"/>
<dbReference type="RefSeq" id="WP_004438271.1">
    <property type="nucleotide sequence ID" value="NZ_AFEU01000003.1"/>
</dbReference>
<dbReference type="STRING" id="997296.PB1_15704"/>
<dbReference type="InterPro" id="IPR019076">
    <property type="entry name" value="Spore_lipoprot_YhcN/YlaJ-like"/>
</dbReference>
<accession>I3DXP6</accession>
<dbReference type="eggNOG" id="ENOG5030872">
    <property type="taxonomic scope" value="Bacteria"/>
</dbReference>
<dbReference type="OrthoDB" id="2988958at2"/>
<organism evidence="1 2">
    <name type="scientific">Bacillus methanolicus PB1</name>
    <dbReference type="NCBI Taxonomy" id="997296"/>
    <lineage>
        <taxon>Bacteria</taxon>
        <taxon>Bacillati</taxon>
        <taxon>Bacillota</taxon>
        <taxon>Bacilli</taxon>
        <taxon>Bacillales</taxon>
        <taxon>Bacillaceae</taxon>
        <taxon>Bacillus</taxon>
    </lineage>
</organism>
<dbReference type="Proteomes" id="UP000010523">
    <property type="component" value="Unassembled WGS sequence"/>
</dbReference>
<sequence length="255" mass="28999">MNKKIYIVSFAALLTTGLTGCGNDDEAAVQNRYSNRGQAMGYYSNENHEQGNGNVNILNDNDGPITEMMDHTFGAEGREARRERNKMLQVKDENGNPQNPSAPLANYDRNFFQRDNRFSRSDANYHGHLDDNTRQPSSSYYTAYEGELADKIGDVTASVRNVEDVRSVAYGSDVLIAVDLTDYSKEEETKRNIREAVQPYLKGRSCTVVTDEGTFSRIRNIDNDLRDGGPREYIDMDMKNMMRSLKNRFQDRNND</sequence>
<gene>
    <name evidence="1" type="ORF">PB1_15704</name>
</gene>
<comment type="caution">
    <text evidence="1">The sequence shown here is derived from an EMBL/GenBank/DDBJ whole genome shotgun (WGS) entry which is preliminary data.</text>
</comment>
<keyword evidence="2" id="KW-1185">Reference proteome</keyword>